<accession>A0AC34GYU5</accession>
<sequence length="498" mass="56600">MRLFGTFKSIEVYLIVTAIFLLYSFDQLCEKNEENMNKFFYKVRPAQPLVNYTQVDSFVKLNSERRPLPENVNVTTTLNDLPPDDKPFTPLPSHHESVNLPTDAGNHIVISPDAIPPLYPTTTLAPQTIAATEKQDEAQEFVNHTQVNPVVVIEPVPQRSSEDLNITINFDEPIDYKKLKYNPNILHIDSGVAREPKWPLSEMINVSVNVPLPIEKPSTPPLEGVILPTDAAPDDVIVSPDDIPPFYPSTLEPQPIVSSEKPAEAGFWGDVFGVFGGVKNLRVKRNASSPPAPDYNQNAPFLPNQSYLGTYRCEKANSLVAHIAPFKTGNIFQQIFAWRFWGIVLLSVHLFLVLYHSLVNVMHRVPTSHRFNRVFAFIGLIIWDLITLWIVYQALMWNHKFIRPYSPIFPSIPAEFYAFLVLSFAMNIILLYELITPMTFFLSYDITPRHPRRGYVPAAQSENEYISGIIRQLEAAPQKPVESSRTRPVIRTYENDMV</sequence>
<protein>
    <submittedName>
        <fullName evidence="2">Uncharacterized protein</fullName>
    </submittedName>
</protein>
<evidence type="ECO:0000313" key="1">
    <source>
        <dbReference type="Proteomes" id="UP000887579"/>
    </source>
</evidence>
<name>A0AC34GYU5_9BILA</name>
<evidence type="ECO:0000313" key="2">
    <source>
        <dbReference type="WBParaSite" id="ES5_v2.g9811.t1"/>
    </source>
</evidence>
<reference evidence="2" key="1">
    <citation type="submission" date="2022-11" db="UniProtKB">
        <authorList>
            <consortium name="WormBaseParasite"/>
        </authorList>
    </citation>
    <scope>IDENTIFICATION</scope>
</reference>
<dbReference type="WBParaSite" id="ES5_v2.g9811.t1">
    <property type="protein sequence ID" value="ES5_v2.g9811.t1"/>
    <property type="gene ID" value="ES5_v2.g9811"/>
</dbReference>
<dbReference type="Proteomes" id="UP000887579">
    <property type="component" value="Unplaced"/>
</dbReference>
<proteinExistence type="predicted"/>
<organism evidence="1 2">
    <name type="scientific">Panagrolaimus sp. ES5</name>
    <dbReference type="NCBI Taxonomy" id="591445"/>
    <lineage>
        <taxon>Eukaryota</taxon>
        <taxon>Metazoa</taxon>
        <taxon>Ecdysozoa</taxon>
        <taxon>Nematoda</taxon>
        <taxon>Chromadorea</taxon>
        <taxon>Rhabditida</taxon>
        <taxon>Tylenchina</taxon>
        <taxon>Panagrolaimomorpha</taxon>
        <taxon>Panagrolaimoidea</taxon>
        <taxon>Panagrolaimidae</taxon>
        <taxon>Panagrolaimus</taxon>
    </lineage>
</organism>